<feature type="domain" description="EF-hand" evidence="16">
    <location>
        <begin position="332"/>
        <end position="367"/>
    </location>
</feature>
<evidence type="ECO:0000259" key="17">
    <source>
        <dbReference type="PROSITE" id="PS51423"/>
    </source>
</evidence>
<keyword evidence="8 14" id="KW-0378">Hydrolase</keyword>
<dbReference type="PROSITE" id="PS51423">
    <property type="entry name" value="MIRO"/>
    <property type="match status" value="2"/>
</dbReference>
<keyword evidence="5" id="KW-0677">Repeat</keyword>
<name>A0A8T0KSW3_PHAAN</name>
<evidence type="ECO:0000256" key="11">
    <source>
        <dbReference type="ARBA" id="ARBA00023128"/>
    </source>
</evidence>
<keyword evidence="3 15" id="KW-0812">Transmembrane</keyword>
<dbReference type="PANTHER" id="PTHR46819:SF1">
    <property type="entry name" value="EF-HAND CALCIUM-BINDING DOMAIN-CONTAINING PROTEIN 7"/>
    <property type="match status" value="1"/>
</dbReference>
<dbReference type="EC" id="3.6.5.-" evidence="14"/>
<evidence type="ECO:0000256" key="6">
    <source>
        <dbReference type="ARBA" id="ARBA00022741"/>
    </source>
</evidence>
<keyword evidence="6 14" id="KW-0547">Nucleotide-binding</keyword>
<dbReference type="InterPro" id="IPR001806">
    <property type="entry name" value="Small_GTPase"/>
</dbReference>
<dbReference type="GO" id="GO:0005509">
    <property type="term" value="F:calcium ion binding"/>
    <property type="evidence" value="ECO:0007669"/>
    <property type="project" value="InterPro"/>
</dbReference>
<dbReference type="FunFam" id="3.40.50.300:FF:000553">
    <property type="entry name" value="Mitochondrial Rho GTPase"/>
    <property type="match status" value="1"/>
</dbReference>
<dbReference type="SUPFAM" id="SSF47473">
    <property type="entry name" value="EF-hand"/>
    <property type="match status" value="1"/>
</dbReference>
<evidence type="ECO:0000256" key="15">
    <source>
        <dbReference type="SAM" id="Phobius"/>
    </source>
</evidence>
<dbReference type="SUPFAM" id="SSF52540">
    <property type="entry name" value="P-loop containing nucleoside triphosphate hydrolases"/>
    <property type="match status" value="2"/>
</dbReference>
<keyword evidence="12 14" id="KW-0342">GTP-binding</keyword>
<dbReference type="GO" id="GO:0007005">
    <property type="term" value="P:mitochondrion organization"/>
    <property type="evidence" value="ECO:0007669"/>
    <property type="project" value="InterPro"/>
</dbReference>
<dbReference type="PROSITE" id="PS50222">
    <property type="entry name" value="EF_HAND_2"/>
    <property type="match status" value="1"/>
</dbReference>
<comment type="subcellular location">
    <subcellularLocation>
        <location evidence="1 14">Mitochondrion outer membrane</location>
        <topology evidence="1 14">Single-pass type IV membrane protein</topology>
    </subcellularLocation>
</comment>
<dbReference type="PANTHER" id="PTHR46819">
    <property type="entry name" value="EF-HAND CALCIUM-BINDING DOMAIN-CONTAINING PROTEIN 7"/>
    <property type="match status" value="1"/>
</dbReference>
<dbReference type="InterPro" id="IPR021181">
    <property type="entry name" value="Miro"/>
</dbReference>
<dbReference type="Gene3D" id="1.10.238.10">
    <property type="entry name" value="EF-hand"/>
    <property type="match status" value="2"/>
</dbReference>
<dbReference type="SMART" id="SM00175">
    <property type="entry name" value="RAB"/>
    <property type="match status" value="1"/>
</dbReference>
<dbReference type="InterPro" id="IPR013567">
    <property type="entry name" value="EF_hand_assoc_2"/>
</dbReference>
<dbReference type="InterPro" id="IPR013566">
    <property type="entry name" value="EF_hand_assoc_1"/>
</dbReference>
<proteinExistence type="inferred from homology"/>
<dbReference type="PRINTS" id="PR00449">
    <property type="entry name" value="RASTRNSFRMNG"/>
</dbReference>
<keyword evidence="9 14" id="KW-0106">Calcium</keyword>
<evidence type="ECO:0000256" key="4">
    <source>
        <dbReference type="ARBA" id="ARBA00022723"/>
    </source>
</evidence>
<evidence type="ECO:0000313" key="18">
    <source>
        <dbReference type="EMBL" id="KAG2402826.1"/>
    </source>
</evidence>
<comment type="caution">
    <text evidence="18">The sequence shown here is derived from an EMBL/GenBank/DDBJ whole genome shotgun (WGS) entry which is preliminary data.</text>
</comment>
<dbReference type="GO" id="GO:0003924">
    <property type="term" value="F:GTPase activity"/>
    <property type="evidence" value="ECO:0007669"/>
    <property type="project" value="InterPro"/>
</dbReference>
<sequence>MVGPFSAVDRRVVRVAIVGDCGTGKSTLIAAMASESFPKSVPPVLPPTHLPHNIYPDSVPLTLIDTPSRSLPHSHSFSARYSIQAKQKKTDSSERSEELKRADTVVLTYACDEPLSFERLSTYWLPELRKLEVKAPVIVVGCKLDLRNENQLVSLESLTTNIMQQFTEIVTCVECSAVTLYQVPEVFYFALKAVLHPVDPLFDYKRHGLTDPCVRALRRIFILCDQDMDGALNDEELNEFQVKCFNAALQPSEIVKVKSIVQQKVPDGVNSVGLTFPGFIYVNNMFLQKGRTETLWAVLRKFGYDNNLKLRDDFLPIPSMHASDQSVELTCEAVEFLNDIFQLLDTDKDLTLRPAEVDNLFDTAPESPWNNAPYKDAAEKTDTGYISLNGFLSQWALMTLLDPKLSLANLIYIGYKGNPAAALHVTRKRSLNRKKQTTERNVFQCYVFGSKQAGKSALLYSLLGRPFSNNYIPTTVEQYAANVIELKGVRMVLFYDVKTSMVDIVVEVKLEQDAFYILIILTIAIQVTRKILILREIPEDRLPELLSNQDFLAACDVAVFVYDSSDEYSWKKSRDLLDKVVKNGELTGYRTPCLVIAAKDDLSPLPRAVLDSFKVSQELGIKAPVHVSMKLGDSSNVYNKIINAAENPHLSIPETEISRRKKQHHQFHRSLIFALVGAAMAVAGLTACRVRAAKKNATTA</sequence>
<gene>
    <name evidence="18" type="ORF">HKW66_Vig0250460</name>
</gene>
<evidence type="ECO:0000256" key="5">
    <source>
        <dbReference type="ARBA" id="ARBA00022737"/>
    </source>
</evidence>
<dbReference type="Gene3D" id="3.40.50.300">
    <property type="entry name" value="P-loop containing nucleotide triphosphate hydrolases"/>
    <property type="match status" value="2"/>
</dbReference>
<dbReference type="InterPro" id="IPR002048">
    <property type="entry name" value="EF_hand_dom"/>
</dbReference>
<dbReference type="EMBL" id="JABFOF010000003">
    <property type="protein sequence ID" value="KAG2402826.1"/>
    <property type="molecule type" value="Genomic_DNA"/>
</dbReference>
<feature type="domain" description="Miro" evidence="17">
    <location>
        <begin position="440"/>
        <end position="647"/>
    </location>
</feature>
<dbReference type="InterPro" id="IPR020860">
    <property type="entry name" value="MIRO_dom"/>
</dbReference>
<dbReference type="InterPro" id="IPR027417">
    <property type="entry name" value="P-loop_NTPase"/>
</dbReference>
<dbReference type="GO" id="GO:0005525">
    <property type="term" value="F:GTP binding"/>
    <property type="evidence" value="ECO:0007669"/>
    <property type="project" value="UniProtKB-KW"/>
</dbReference>
<evidence type="ECO:0000256" key="3">
    <source>
        <dbReference type="ARBA" id="ARBA00022692"/>
    </source>
</evidence>
<protein>
    <recommendedName>
        <fullName evidence="14">Mitochondrial Rho GTPase</fullName>
        <ecNumber evidence="14">3.6.5.-</ecNumber>
    </recommendedName>
</protein>
<comment type="similarity">
    <text evidence="2 14">Belongs to the mitochondrial Rho GTPase family.</text>
</comment>
<keyword evidence="13 14" id="KW-0472">Membrane</keyword>
<dbReference type="AlphaFoldDB" id="A0A8T0KSW3"/>
<keyword evidence="11 14" id="KW-0496">Mitochondrion</keyword>
<feature type="domain" description="Miro" evidence="17">
    <location>
        <begin position="10"/>
        <end position="196"/>
    </location>
</feature>
<evidence type="ECO:0000256" key="14">
    <source>
        <dbReference type="PIRNR" id="PIRNR037488"/>
    </source>
</evidence>
<evidence type="ECO:0000256" key="2">
    <source>
        <dbReference type="ARBA" id="ARBA00007981"/>
    </source>
</evidence>
<evidence type="ECO:0000256" key="10">
    <source>
        <dbReference type="ARBA" id="ARBA00022989"/>
    </source>
</evidence>
<evidence type="ECO:0000256" key="12">
    <source>
        <dbReference type="ARBA" id="ARBA00023134"/>
    </source>
</evidence>
<dbReference type="InterPro" id="IPR052266">
    <property type="entry name" value="Miro-EF-hand_domain"/>
</dbReference>
<dbReference type="Pfam" id="PF08355">
    <property type="entry name" value="EF_assoc_1"/>
    <property type="match status" value="1"/>
</dbReference>
<dbReference type="GO" id="GO:0005741">
    <property type="term" value="C:mitochondrial outer membrane"/>
    <property type="evidence" value="ECO:0007669"/>
    <property type="project" value="UniProtKB-SubCell"/>
</dbReference>
<evidence type="ECO:0000256" key="9">
    <source>
        <dbReference type="ARBA" id="ARBA00022837"/>
    </source>
</evidence>
<evidence type="ECO:0000313" key="19">
    <source>
        <dbReference type="Proteomes" id="UP000743370"/>
    </source>
</evidence>
<evidence type="ECO:0000256" key="7">
    <source>
        <dbReference type="ARBA" id="ARBA00022787"/>
    </source>
</evidence>
<evidence type="ECO:0000259" key="16">
    <source>
        <dbReference type="PROSITE" id="PS50222"/>
    </source>
</evidence>
<feature type="transmembrane region" description="Helical" evidence="15">
    <location>
        <begin position="667"/>
        <end position="687"/>
    </location>
</feature>
<keyword evidence="7 14" id="KW-1000">Mitochondrion outer membrane</keyword>
<dbReference type="InterPro" id="IPR018247">
    <property type="entry name" value="EF_Hand_1_Ca_BS"/>
</dbReference>
<dbReference type="Proteomes" id="UP000743370">
    <property type="component" value="Unassembled WGS sequence"/>
</dbReference>
<reference evidence="18 19" key="1">
    <citation type="submission" date="2020-05" db="EMBL/GenBank/DDBJ databases">
        <title>Vigna angularis (adzuki bean) Var. LongXiaoDou No. 4 denovo assembly.</title>
        <authorList>
            <person name="Xiang H."/>
        </authorList>
    </citation>
    <scope>NUCLEOTIDE SEQUENCE [LARGE SCALE GENOMIC DNA]</scope>
    <source>
        <tissue evidence="18">Leaf</tissue>
    </source>
</reference>
<dbReference type="PIRSF" id="PIRSF037488">
    <property type="entry name" value="Mt_Rho_GTPase"/>
    <property type="match status" value="1"/>
</dbReference>
<evidence type="ECO:0000256" key="1">
    <source>
        <dbReference type="ARBA" id="ARBA00004200"/>
    </source>
</evidence>
<dbReference type="InterPro" id="IPR011992">
    <property type="entry name" value="EF-hand-dom_pair"/>
</dbReference>
<accession>A0A8T0KSW3</accession>
<dbReference type="Pfam" id="PF08356">
    <property type="entry name" value="EF_assoc_2"/>
    <property type="match status" value="1"/>
</dbReference>
<dbReference type="PROSITE" id="PS00018">
    <property type="entry name" value="EF_HAND_1"/>
    <property type="match status" value="1"/>
</dbReference>
<dbReference type="SMART" id="SM00174">
    <property type="entry name" value="RHO"/>
    <property type="match status" value="1"/>
</dbReference>
<evidence type="ECO:0000256" key="13">
    <source>
        <dbReference type="ARBA" id="ARBA00023136"/>
    </source>
</evidence>
<dbReference type="FunFam" id="1.10.238.10:FF:000011">
    <property type="entry name" value="Mitochondrial Rho GTPase"/>
    <property type="match status" value="1"/>
</dbReference>
<evidence type="ECO:0000256" key="8">
    <source>
        <dbReference type="ARBA" id="ARBA00022801"/>
    </source>
</evidence>
<keyword evidence="4" id="KW-0479">Metal-binding</keyword>
<keyword evidence="10 15" id="KW-1133">Transmembrane helix</keyword>
<organism evidence="18 19">
    <name type="scientific">Phaseolus angularis</name>
    <name type="common">Azuki bean</name>
    <name type="synonym">Vigna angularis</name>
    <dbReference type="NCBI Taxonomy" id="3914"/>
    <lineage>
        <taxon>Eukaryota</taxon>
        <taxon>Viridiplantae</taxon>
        <taxon>Streptophyta</taxon>
        <taxon>Embryophyta</taxon>
        <taxon>Tracheophyta</taxon>
        <taxon>Spermatophyta</taxon>
        <taxon>Magnoliopsida</taxon>
        <taxon>eudicotyledons</taxon>
        <taxon>Gunneridae</taxon>
        <taxon>Pentapetalae</taxon>
        <taxon>rosids</taxon>
        <taxon>fabids</taxon>
        <taxon>Fabales</taxon>
        <taxon>Fabaceae</taxon>
        <taxon>Papilionoideae</taxon>
        <taxon>50 kb inversion clade</taxon>
        <taxon>NPAAA clade</taxon>
        <taxon>indigoferoid/millettioid clade</taxon>
        <taxon>Phaseoleae</taxon>
        <taxon>Vigna</taxon>
    </lineage>
</organism>
<dbReference type="Pfam" id="PF00071">
    <property type="entry name" value="Ras"/>
    <property type="match status" value="1"/>
</dbReference>